<dbReference type="InterPro" id="IPR008927">
    <property type="entry name" value="6-PGluconate_DH-like_C_sf"/>
</dbReference>
<dbReference type="InterPro" id="IPR036220">
    <property type="entry name" value="UDP-Glc/GDP-Man_DH_C_sf"/>
</dbReference>
<gene>
    <name evidence="5" type="ORF">ACFPKY_07695</name>
</gene>
<dbReference type="Proteomes" id="UP001595956">
    <property type="component" value="Unassembled WGS sequence"/>
</dbReference>
<dbReference type="Pfam" id="PF03721">
    <property type="entry name" value="UDPG_MGDP_dh_N"/>
    <property type="match status" value="1"/>
</dbReference>
<dbReference type="SUPFAM" id="SSF52413">
    <property type="entry name" value="UDP-glucose/GDP-mannose dehydrogenase C-terminal domain"/>
    <property type="match status" value="1"/>
</dbReference>
<comment type="caution">
    <text evidence="5">The sequence shown here is derived from an EMBL/GenBank/DDBJ whole genome shotgun (WGS) entry which is preliminary data.</text>
</comment>
<dbReference type="Pfam" id="PF00984">
    <property type="entry name" value="UDPG_MGDP_dh"/>
    <property type="match status" value="1"/>
</dbReference>
<evidence type="ECO:0000256" key="1">
    <source>
        <dbReference type="ARBA" id="ARBA00023002"/>
    </source>
</evidence>
<reference evidence="6" key="1">
    <citation type="journal article" date="2019" name="Int. J. Syst. Evol. Microbiol.">
        <title>The Global Catalogue of Microorganisms (GCM) 10K type strain sequencing project: providing services to taxonomists for standard genome sequencing and annotation.</title>
        <authorList>
            <consortium name="The Broad Institute Genomics Platform"/>
            <consortium name="The Broad Institute Genome Sequencing Center for Infectious Disease"/>
            <person name="Wu L."/>
            <person name="Ma J."/>
        </authorList>
    </citation>
    <scope>NUCLEOTIDE SEQUENCE [LARGE SCALE GENOMIC DNA]</scope>
    <source>
        <strain evidence="6">KACC 13778</strain>
    </source>
</reference>
<dbReference type="InterPro" id="IPR017476">
    <property type="entry name" value="UDP-Glc/GDP-Man"/>
</dbReference>
<evidence type="ECO:0000313" key="5">
    <source>
        <dbReference type="EMBL" id="MFC5492978.1"/>
    </source>
</evidence>
<dbReference type="SUPFAM" id="SSF51735">
    <property type="entry name" value="NAD(P)-binding Rossmann-fold domains"/>
    <property type="match status" value="1"/>
</dbReference>
<dbReference type="InterPro" id="IPR028359">
    <property type="entry name" value="UDP_ManNAc/GlcNAc_DH"/>
</dbReference>
<evidence type="ECO:0000256" key="2">
    <source>
        <dbReference type="ARBA" id="ARBA00023027"/>
    </source>
</evidence>
<feature type="domain" description="UDP-glucose/GDP-mannose dehydrogenase C-terminal" evidence="4">
    <location>
        <begin position="310"/>
        <end position="395"/>
    </location>
</feature>
<dbReference type="InterPro" id="IPR001732">
    <property type="entry name" value="UDP-Glc/GDP-Man_DH_N"/>
</dbReference>
<dbReference type="SMART" id="SM00984">
    <property type="entry name" value="UDPG_MGDP_dh_C"/>
    <property type="match status" value="1"/>
</dbReference>
<evidence type="ECO:0000256" key="3">
    <source>
        <dbReference type="PIRNR" id="PIRNR000124"/>
    </source>
</evidence>
<dbReference type="InterPro" id="IPR014027">
    <property type="entry name" value="UDP-Glc/GDP-Man_DH_C"/>
</dbReference>
<dbReference type="EMBL" id="JBHSMD010000002">
    <property type="protein sequence ID" value="MFC5492978.1"/>
    <property type="molecule type" value="Genomic_DNA"/>
</dbReference>
<evidence type="ECO:0000313" key="6">
    <source>
        <dbReference type="Proteomes" id="UP001595956"/>
    </source>
</evidence>
<sequence length="399" mass="43257">MARQFDFDICVVGGGGHVGFPLAVAFASRGLRVCIYDINAAVVETINLGRAPFLEPGVAEPLQDALASGRLVATTDRAQVSVSENVVIVVGTPVDQYLSPDPEAVPRVVGELSDLLVPGQLVVLRSTVFPGVTRRVEKLLAPDHPDVDLAFCPERIAEGRAMTELFTLPQLVAARSEQARKRAGALFARLTDVVIELEPEEAELAKLFTNSWRYIKFAAANQYYMIANDLGLDFARIRDAMTRDYPRSADLPGAGFAAGPCLFKDTMQLASVTGGSFALGHSAMLVNEGLPDYLVRRMEQEHDLPSLTVGILGMAFKAESDDRRSSLSYRLKRVLAFRAGRVLTTDPYVADDPELLPLEQVLAEADLLVVGAPHAAYRDLVVDVPVVDVWNLLGEGSLL</sequence>
<organism evidence="5 6">
    <name type="scientific">Nocardioides caricicola</name>
    <dbReference type="NCBI Taxonomy" id="634770"/>
    <lineage>
        <taxon>Bacteria</taxon>
        <taxon>Bacillati</taxon>
        <taxon>Actinomycetota</taxon>
        <taxon>Actinomycetes</taxon>
        <taxon>Propionibacteriales</taxon>
        <taxon>Nocardioidaceae</taxon>
        <taxon>Nocardioides</taxon>
    </lineage>
</organism>
<dbReference type="RefSeq" id="WP_345171664.1">
    <property type="nucleotide sequence ID" value="NZ_BAABFQ010000003.1"/>
</dbReference>
<dbReference type="InterPro" id="IPR036291">
    <property type="entry name" value="NAD(P)-bd_dom_sf"/>
</dbReference>
<dbReference type="NCBIfam" id="TIGR03026">
    <property type="entry name" value="NDP-sugDHase"/>
    <property type="match status" value="1"/>
</dbReference>
<dbReference type="Gene3D" id="3.40.50.720">
    <property type="entry name" value="NAD(P)-binding Rossmann-like Domain"/>
    <property type="match status" value="2"/>
</dbReference>
<dbReference type="PIRSF" id="PIRSF500136">
    <property type="entry name" value="UDP_ManNAc_DH"/>
    <property type="match status" value="1"/>
</dbReference>
<dbReference type="Pfam" id="PF03720">
    <property type="entry name" value="UDPG_MGDP_dh_C"/>
    <property type="match status" value="1"/>
</dbReference>
<dbReference type="PANTHER" id="PTHR43491">
    <property type="entry name" value="UDP-N-ACETYL-D-MANNOSAMINE DEHYDROGENASE"/>
    <property type="match status" value="1"/>
</dbReference>
<protein>
    <submittedName>
        <fullName evidence="5">Nucleotide sugar dehydrogenase</fullName>
    </submittedName>
</protein>
<dbReference type="PANTHER" id="PTHR43491:SF1">
    <property type="entry name" value="UDP-N-ACETYL-D-MANNOSAMINE DEHYDROGENASE"/>
    <property type="match status" value="1"/>
</dbReference>
<keyword evidence="2" id="KW-0520">NAD</keyword>
<comment type="similarity">
    <text evidence="3">Belongs to the UDP-glucose/GDP-mannose dehydrogenase family.</text>
</comment>
<proteinExistence type="inferred from homology"/>
<name>A0ABW0MZV8_9ACTN</name>
<dbReference type="PIRSF" id="PIRSF000124">
    <property type="entry name" value="UDPglc_GDPman_dh"/>
    <property type="match status" value="1"/>
</dbReference>
<keyword evidence="6" id="KW-1185">Reference proteome</keyword>
<accession>A0ABW0MZV8</accession>
<dbReference type="SUPFAM" id="SSF48179">
    <property type="entry name" value="6-phosphogluconate dehydrogenase C-terminal domain-like"/>
    <property type="match status" value="1"/>
</dbReference>
<evidence type="ECO:0000259" key="4">
    <source>
        <dbReference type="SMART" id="SM00984"/>
    </source>
</evidence>
<keyword evidence="1" id="KW-0560">Oxidoreductase</keyword>
<dbReference type="InterPro" id="IPR014026">
    <property type="entry name" value="UDP-Glc/GDP-Man_DH_dimer"/>
</dbReference>